<dbReference type="EMBL" id="BAAAGX010000028">
    <property type="protein sequence ID" value="GAA0269246.1"/>
    <property type="molecule type" value="Genomic_DNA"/>
</dbReference>
<comment type="caution">
    <text evidence="2">The sequence shown here is derived from an EMBL/GenBank/DDBJ whole genome shotgun (WGS) entry which is preliminary data.</text>
</comment>
<sequence>MLTRGVEMAVVEYHFPATTAEAGVPPRPGGEVAVRRPAPLTGAPAPRPAVYRAPSTRLDRPSPAHRPPRPLRPEAAPRPAAVRPAAAARPSAAARPPDAVRPPAAVRPTRAPDPVPVPVRYRPAPAPAVRPPVAPAAEYLEAVGYPVLVPVVLVPVIPVRVHVTITFGF</sequence>
<reference evidence="3" key="1">
    <citation type="journal article" date="2019" name="Int. J. Syst. Evol. Microbiol.">
        <title>The Global Catalogue of Microorganisms (GCM) 10K type strain sequencing project: providing services to taxonomists for standard genome sequencing and annotation.</title>
        <authorList>
            <consortium name="The Broad Institute Genomics Platform"/>
            <consortium name="The Broad Institute Genome Sequencing Center for Infectious Disease"/>
            <person name="Wu L."/>
            <person name="Ma J."/>
        </authorList>
    </citation>
    <scope>NUCLEOTIDE SEQUENCE [LARGE SCALE GENOMIC DNA]</scope>
    <source>
        <strain evidence="3">JCM 10425</strain>
    </source>
</reference>
<feature type="compositionally biased region" description="Low complexity" evidence="1">
    <location>
        <begin position="73"/>
        <end position="109"/>
    </location>
</feature>
<evidence type="ECO:0000256" key="1">
    <source>
        <dbReference type="SAM" id="MobiDB-lite"/>
    </source>
</evidence>
<organism evidence="2 3">
    <name type="scientific">Cryptosporangium japonicum</name>
    <dbReference type="NCBI Taxonomy" id="80872"/>
    <lineage>
        <taxon>Bacteria</taxon>
        <taxon>Bacillati</taxon>
        <taxon>Actinomycetota</taxon>
        <taxon>Actinomycetes</taxon>
        <taxon>Cryptosporangiales</taxon>
        <taxon>Cryptosporangiaceae</taxon>
        <taxon>Cryptosporangium</taxon>
    </lineage>
</organism>
<protein>
    <submittedName>
        <fullName evidence="2">Uncharacterized protein</fullName>
    </submittedName>
</protein>
<dbReference type="Proteomes" id="UP001500967">
    <property type="component" value="Unassembled WGS sequence"/>
</dbReference>
<keyword evidence="3" id="KW-1185">Reference proteome</keyword>
<evidence type="ECO:0000313" key="3">
    <source>
        <dbReference type="Proteomes" id="UP001500967"/>
    </source>
</evidence>
<feature type="region of interest" description="Disordered" evidence="1">
    <location>
        <begin position="20"/>
        <end position="113"/>
    </location>
</feature>
<evidence type="ECO:0000313" key="2">
    <source>
        <dbReference type="EMBL" id="GAA0269246.1"/>
    </source>
</evidence>
<name>A0ABP3EPE3_9ACTN</name>
<proteinExistence type="predicted"/>
<gene>
    <name evidence="2" type="ORF">GCM10009539_65490</name>
</gene>
<accession>A0ABP3EPE3</accession>